<feature type="domain" description="Integrase catalytic" evidence="2">
    <location>
        <begin position="1"/>
        <end position="106"/>
    </location>
</feature>
<evidence type="ECO:0000313" key="3">
    <source>
        <dbReference type="EMBL" id="WOG93565.1"/>
    </source>
</evidence>
<evidence type="ECO:0000313" key="4">
    <source>
        <dbReference type="Proteomes" id="UP000077755"/>
    </source>
</evidence>
<accession>A0AAF0WT24</accession>
<dbReference type="InterPro" id="IPR057670">
    <property type="entry name" value="SH3_retrovirus"/>
</dbReference>
<dbReference type="InterPro" id="IPR012337">
    <property type="entry name" value="RNaseH-like_sf"/>
</dbReference>
<feature type="region of interest" description="Disordered" evidence="1">
    <location>
        <begin position="213"/>
        <end position="254"/>
    </location>
</feature>
<reference evidence="3" key="2">
    <citation type="submission" date="2022-03" db="EMBL/GenBank/DDBJ databases">
        <title>Draft title - Genomic analysis of global carrot germplasm unveils the trajectory of domestication and the origin of high carotenoid orange carrot.</title>
        <authorList>
            <person name="Iorizzo M."/>
            <person name="Ellison S."/>
            <person name="Senalik D."/>
            <person name="Macko-Podgorni A."/>
            <person name="Grzebelus D."/>
            <person name="Bostan H."/>
            <person name="Rolling W."/>
            <person name="Curaba J."/>
            <person name="Simon P."/>
        </authorList>
    </citation>
    <scope>NUCLEOTIDE SEQUENCE</scope>
    <source>
        <tissue evidence="3">Leaf</tissue>
    </source>
</reference>
<dbReference type="PANTHER" id="PTHR11439:SF450">
    <property type="entry name" value="REVERSE TRANSCRIPTASE TY1_COPIA-TYPE DOMAIN-CONTAINING PROTEIN"/>
    <property type="match status" value="1"/>
</dbReference>
<keyword evidence="4" id="KW-1185">Reference proteome</keyword>
<organism evidence="3 4">
    <name type="scientific">Daucus carota subsp. sativus</name>
    <name type="common">Carrot</name>
    <dbReference type="NCBI Taxonomy" id="79200"/>
    <lineage>
        <taxon>Eukaryota</taxon>
        <taxon>Viridiplantae</taxon>
        <taxon>Streptophyta</taxon>
        <taxon>Embryophyta</taxon>
        <taxon>Tracheophyta</taxon>
        <taxon>Spermatophyta</taxon>
        <taxon>Magnoliopsida</taxon>
        <taxon>eudicotyledons</taxon>
        <taxon>Gunneridae</taxon>
        <taxon>Pentapetalae</taxon>
        <taxon>asterids</taxon>
        <taxon>campanulids</taxon>
        <taxon>Apiales</taxon>
        <taxon>Apiaceae</taxon>
        <taxon>Apioideae</taxon>
        <taxon>Scandiceae</taxon>
        <taxon>Daucinae</taxon>
        <taxon>Daucus</taxon>
        <taxon>Daucus sect. Daucus</taxon>
    </lineage>
</organism>
<dbReference type="PANTHER" id="PTHR11439">
    <property type="entry name" value="GAG-POL-RELATED RETROTRANSPOSON"/>
    <property type="match status" value="1"/>
</dbReference>
<sequence>MVEHFFKFPIISVYSDNGGEYIALNKLFQECGISHFTTPPHTPEHNGSAERKHRHVTETGLTLLQHAGLPLSYWSHAFQTATYLINRMPTPILSNRSPYEILFHQPPNYTRLKIFGCLCYPWLRPYSTSKLQPKSTPCLFLGYSTTKSAYKCLDYSSNRLYTSRHVVFVESIFPLQTVKSTPANPPSLITNKPPPSHQTIHVHQPLAPPPIIRSSTDITPPEPSNSIPTTTLTPSSSIENETHRPIRARKPNPKYYGSTFVNNTTTNHPLPSPIEPTCVSQAVKDSNWRSAMSTEFNALIQNGTWTLVPKRNQNVIGCKWVFRLKRNSDGTIARYKARLVAKGFHQRPGIDFTHTFAPVTKPVTIRVILSIALSKGWPLRQLDINNAFLNGTLSQQVFMQQPPGFIDSQFPDYVCSPYEWHQKLKQFLIEFGFTNSVSDASLFIYSRNNCIMYFLVYVDDIILTGNHSTIINDFVATLNAKFSLKDLGSLNQFLGVEVVHTSDGVFLSQHRHIADILINHNMANAKPVGTPLSTSETLRLNDGSCLTDASTYRKIVGSLQYLTVTRPDVAYAVNRLSQFMHQPTEKHLQSLKRLLRYLKQTIHHGLFLKRGQSIILSAFSDSDWGGCREVGRSTTGYAIYLGSNIISWRSARQKSVSRSSTEAEYKALANASAELIWIRNLLRELGFQQTKAPTLFCDNTGATYLAANPIFHSRVKHIALDYHFVREQVQSGQLHVCHVNTKDQIADILTKPLARPQFMFLRSKIGVSCGASILRGRVQASPE</sequence>
<dbReference type="CDD" id="cd09272">
    <property type="entry name" value="RNase_HI_RT_Ty1"/>
    <property type="match status" value="1"/>
</dbReference>
<name>A0AAF0WT24_DAUCS</name>
<dbReference type="InterPro" id="IPR036397">
    <property type="entry name" value="RNaseH_sf"/>
</dbReference>
<feature type="compositionally biased region" description="Low complexity" evidence="1">
    <location>
        <begin position="224"/>
        <end position="237"/>
    </location>
</feature>
<dbReference type="Proteomes" id="UP000077755">
    <property type="component" value="Chromosome 3"/>
</dbReference>
<dbReference type="Pfam" id="PF25597">
    <property type="entry name" value="SH3_retrovirus"/>
    <property type="match status" value="1"/>
</dbReference>
<gene>
    <name evidence="3" type="ORF">DCAR_0312851</name>
</gene>
<dbReference type="GO" id="GO:0015074">
    <property type="term" value="P:DNA integration"/>
    <property type="evidence" value="ECO:0007669"/>
    <property type="project" value="InterPro"/>
</dbReference>
<dbReference type="InterPro" id="IPR013103">
    <property type="entry name" value="RVT_2"/>
</dbReference>
<reference evidence="3" key="1">
    <citation type="journal article" date="2016" name="Nat. Genet.">
        <title>A high-quality carrot genome assembly provides new insights into carotenoid accumulation and asterid genome evolution.</title>
        <authorList>
            <person name="Iorizzo M."/>
            <person name="Ellison S."/>
            <person name="Senalik D."/>
            <person name="Zeng P."/>
            <person name="Satapoomin P."/>
            <person name="Huang J."/>
            <person name="Bowman M."/>
            <person name="Iovene M."/>
            <person name="Sanseverino W."/>
            <person name="Cavagnaro P."/>
            <person name="Yildiz M."/>
            <person name="Macko-Podgorni A."/>
            <person name="Moranska E."/>
            <person name="Grzebelus E."/>
            <person name="Grzebelus D."/>
            <person name="Ashrafi H."/>
            <person name="Zheng Z."/>
            <person name="Cheng S."/>
            <person name="Spooner D."/>
            <person name="Van Deynze A."/>
            <person name="Simon P."/>
        </authorList>
    </citation>
    <scope>NUCLEOTIDE SEQUENCE</scope>
    <source>
        <tissue evidence="3">Leaf</tissue>
    </source>
</reference>
<dbReference type="InterPro" id="IPR043502">
    <property type="entry name" value="DNA/RNA_pol_sf"/>
</dbReference>
<dbReference type="PROSITE" id="PS50994">
    <property type="entry name" value="INTEGRASE"/>
    <property type="match status" value="1"/>
</dbReference>
<dbReference type="SUPFAM" id="SSF53098">
    <property type="entry name" value="Ribonuclease H-like"/>
    <property type="match status" value="1"/>
</dbReference>
<dbReference type="Gene3D" id="3.30.420.10">
    <property type="entry name" value="Ribonuclease H-like superfamily/Ribonuclease H"/>
    <property type="match status" value="1"/>
</dbReference>
<evidence type="ECO:0000259" key="2">
    <source>
        <dbReference type="PROSITE" id="PS50994"/>
    </source>
</evidence>
<evidence type="ECO:0000256" key="1">
    <source>
        <dbReference type="SAM" id="MobiDB-lite"/>
    </source>
</evidence>
<dbReference type="GO" id="GO:0003676">
    <property type="term" value="F:nucleic acid binding"/>
    <property type="evidence" value="ECO:0007669"/>
    <property type="project" value="InterPro"/>
</dbReference>
<dbReference type="EMBL" id="CP093345">
    <property type="protein sequence ID" value="WOG93565.1"/>
    <property type="molecule type" value="Genomic_DNA"/>
</dbReference>
<proteinExistence type="predicted"/>
<dbReference type="Pfam" id="PF07727">
    <property type="entry name" value="RVT_2"/>
    <property type="match status" value="1"/>
</dbReference>
<dbReference type="InterPro" id="IPR001584">
    <property type="entry name" value="Integrase_cat-core"/>
</dbReference>
<protein>
    <recommendedName>
        <fullName evidence="2">Integrase catalytic domain-containing protein</fullName>
    </recommendedName>
</protein>
<dbReference type="SUPFAM" id="SSF56672">
    <property type="entry name" value="DNA/RNA polymerases"/>
    <property type="match status" value="1"/>
</dbReference>
<dbReference type="AlphaFoldDB" id="A0AAF0WT24"/>